<comment type="caution">
    <text evidence="4">The sequence shown here is derived from an EMBL/GenBank/DDBJ whole genome shotgun (WGS) entry which is preliminary data.</text>
</comment>
<dbReference type="SUPFAM" id="SSF46689">
    <property type="entry name" value="Homeodomain-like"/>
    <property type="match status" value="1"/>
</dbReference>
<organism evidence="4 5">
    <name type="scientific">Trichinella patagoniensis</name>
    <dbReference type="NCBI Taxonomy" id="990121"/>
    <lineage>
        <taxon>Eukaryota</taxon>
        <taxon>Metazoa</taxon>
        <taxon>Ecdysozoa</taxon>
        <taxon>Nematoda</taxon>
        <taxon>Enoplea</taxon>
        <taxon>Dorylaimia</taxon>
        <taxon>Trichinellida</taxon>
        <taxon>Trichinellidae</taxon>
        <taxon>Trichinella</taxon>
    </lineage>
</organism>
<evidence type="ECO:0000259" key="3">
    <source>
        <dbReference type="PROSITE" id="PS50960"/>
    </source>
</evidence>
<dbReference type="Pfam" id="PF04218">
    <property type="entry name" value="CENP-B_N"/>
    <property type="match status" value="1"/>
</dbReference>
<accession>A0A0V1AGB7</accession>
<dbReference type="GO" id="GO:0003677">
    <property type="term" value="F:DNA binding"/>
    <property type="evidence" value="ECO:0007669"/>
    <property type="project" value="UniProtKB-UniRule"/>
</dbReference>
<keyword evidence="5" id="KW-1185">Reference proteome</keyword>
<evidence type="ECO:0000313" key="5">
    <source>
        <dbReference type="Proteomes" id="UP000054783"/>
    </source>
</evidence>
<reference evidence="4 5" key="1">
    <citation type="submission" date="2015-01" db="EMBL/GenBank/DDBJ databases">
        <title>Evolution of Trichinella species and genotypes.</title>
        <authorList>
            <person name="Korhonen P.K."/>
            <person name="Edoardo P."/>
            <person name="Giuseppe L.R."/>
            <person name="Gasser R.B."/>
        </authorList>
    </citation>
    <scope>NUCLEOTIDE SEQUENCE [LARGE SCALE GENOMIC DNA]</scope>
    <source>
        <strain evidence="4">ISS2496</strain>
    </source>
</reference>
<dbReference type="GO" id="GO:0005634">
    <property type="term" value="C:nucleus"/>
    <property type="evidence" value="ECO:0007669"/>
    <property type="project" value="UniProtKB-SubCell"/>
</dbReference>
<gene>
    <name evidence="4" type="primary">Tigd2</name>
    <name evidence="4" type="ORF">T12_3978</name>
</gene>
<dbReference type="InterPro" id="IPR009057">
    <property type="entry name" value="Homeodomain-like_sf"/>
</dbReference>
<feature type="DNA-binding region" description="H-T-H motif" evidence="2">
    <location>
        <begin position="28"/>
        <end position="48"/>
    </location>
</feature>
<dbReference type="AlphaFoldDB" id="A0A0V1AGB7"/>
<keyword evidence="2" id="KW-0238">DNA-binding</keyword>
<evidence type="ECO:0000256" key="2">
    <source>
        <dbReference type="PROSITE-ProRule" id="PRU00320"/>
    </source>
</evidence>
<evidence type="ECO:0000256" key="1">
    <source>
        <dbReference type="ARBA" id="ARBA00004123"/>
    </source>
</evidence>
<dbReference type="EMBL" id="JYDQ01000001">
    <property type="protein sequence ID" value="KRY23867.1"/>
    <property type="molecule type" value="Genomic_DNA"/>
</dbReference>
<feature type="domain" description="HTH psq-type" evidence="3">
    <location>
        <begin position="1"/>
        <end position="52"/>
    </location>
</feature>
<evidence type="ECO:0000313" key="4">
    <source>
        <dbReference type="EMBL" id="KRY23867.1"/>
    </source>
</evidence>
<proteinExistence type="predicted"/>
<dbReference type="Gene3D" id="1.10.10.60">
    <property type="entry name" value="Homeodomain-like"/>
    <property type="match status" value="1"/>
</dbReference>
<keyword evidence="2" id="KW-0539">Nucleus</keyword>
<dbReference type="PROSITE" id="PS50960">
    <property type="entry name" value="HTH_PSQ"/>
    <property type="match status" value="1"/>
</dbReference>
<dbReference type="Proteomes" id="UP000054783">
    <property type="component" value="Unassembled WGS sequence"/>
</dbReference>
<dbReference type="InterPro" id="IPR007889">
    <property type="entry name" value="HTH_Psq"/>
</dbReference>
<sequence>MFTTRKRKVLSLEQKLELCRLVKTGESLRKIAENFGVGLSTVSDIYRSQRQLTDFVSYMDTSSSCSSRKLMKKALNNALYSALEMFTNPNEVEHLLTVDNTPLCETLTDDEIFEASDKPNEELSYSYFKFDLKWMEQQKKFSTTGLMLMRHIRDVTAQKLLSSFKQKLYY</sequence>
<protein>
    <submittedName>
        <fullName evidence="4">Tigger transposable element-derived protein 2</fullName>
    </submittedName>
</protein>
<comment type="subcellular location">
    <subcellularLocation>
        <location evidence="1 2">Nucleus</location>
    </subcellularLocation>
</comment>
<name>A0A0V1AGB7_9BILA</name>